<dbReference type="NCBIfam" id="TIGR03262">
    <property type="entry name" value="PhnU2"/>
    <property type="match status" value="1"/>
</dbReference>
<dbReference type="InterPro" id="IPR000515">
    <property type="entry name" value="MetI-like"/>
</dbReference>
<dbReference type="EMBL" id="CP023284">
    <property type="protein sequence ID" value="ATA53484.1"/>
    <property type="molecule type" value="Genomic_DNA"/>
</dbReference>
<evidence type="ECO:0000256" key="3">
    <source>
        <dbReference type="ARBA" id="ARBA00022989"/>
    </source>
</evidence>
<evidence type="ECO:0000256" key="5">
    <source>
        <dbReference type="RuleBase" id="RU363032"/>
    </source>
</evidence>
<dbReference type="PROSITE" id="PS50928">
    <property type="entry name" value="ABC_TM1"/>
    <property type="match status" value="2"/>
</dbReference>
<feature type="transmembrane region" description="Helical" evidence="5">
    <location>
        <begin position="205"/>
        <end position="227"/>
    </location>
</feature>
<dbReference type="Proteomes" id="UP000217154">
    <property type="component" value="Chromosome"/>
</dbReference>
<keyword evidence="2 5" id="KW-0812">Transmembrane</keyword>
<evidence type="ECO:0000256" key="2">
    <source>
        <dbReference type="ARBA" id="ARBA00022692"/>
    </source>
</evidence>
<evidence type="ECO:0000256" key="1">
    <source>
        <dbReference type="ARBA" id="ARBA00004651"/>
    </source>
</evidence>
<organism evidence="7 8">
    <name type="scientific">Variovorax boronicumulans</name>
    <dbReference type="NCBI Taxonomy" id="436515"/>
    <lineage>
        <taxon>Bacteria</taxon>
        <taxon>Pseudomonadati</taxon>
        <taxon>Pseudomonadota</taxon>
        <taxon>Betaproteobacteria</taxon>
        <taxon>Burkholderiales</taxon>
        <taxon>Comamonadaceae</taxon>
        <taxon>Variovorax</taxon>
    </lineage>
</organism>
<keyword evidence="3 5" id="KW-1133">Transmembrane helix</keyword>
<dbReference type="PANTHER" id="PTHR43496">
    <property type="entry name" value="PROTEIN LPLB"/>
    <property type="match status" value="1"/>
</dbReference>
<dbReference type="Gene3D" id="1.10.3720.10">
    <property type="entry name" value="MetI-like"/>
    <property type="match status" value="2"/>
</dbReference>
<feature type="domain" description="ABC transmembrane type-1" evidence="6">
    <location>
        <begin position="359"/>
        <end position="554"/>
    </location>
</feature>
<dbReference type="InterPro" id="IPR035906">
    <property type="entry name" value="MetI-like_sf"/>
</dbReference>
<dbReference type="PANTHER" id="PTHR43496:SF1">
    <property type="entry name" value="POLYGALACTURONAN_RHAMNOGALACTURONAN TRANSPORT SYSTEM PERMEASE PROTEIN YTEP"/>
    <property type="match status" value="1"/>
</dbReference>
<evidence type="ECO:0000313" key="7">
    <source>
        <dbReference type="EMBL" id="ATA53484.1"/>
    </source>
</evidence>
<gene>
    <name evidence="7" type="ORF">CKY39_09850</name>
</gene>
<dbReference type="InterPro" id="IPR017664">
    <property type="entry name" value="AminoethylPonate_ABC_perm-1"/>
</dbReference>
<feature type="transmembrane region" description="Helical" evidence="5">
    <location>
        <begin position="28"/>
        <end position="53"/>
    </location>
</feature>
<protein>
    <submittedName>
        <fullName evidence="7">Putative 2-aminoethylphosphonate ABC transporter permease subunit</fullName>
    </submittedName>
</protein>
<dbReference type="SUPFAM" id="SSF161098">
    <property type="entry name" value="MetI-like"/>
    <property type="match status" value="2"/>
</dbReference>
<feature type="transmembrane region" description="Helical" evidence="5">
    <location>
        <begin position="396"/>
        <end position="417"/>
    </location>
</feature>
<feature type="transmembrane region" description="Helical" evidence="5">
    <location>
        <begin position="307"/>
        <end position="337"/>
    </location>
</feature>
<feature type="transmembrane region" description="Helical" evidence="5">
    <location>
        <begin position="533"/>
        <end position="557"/>
    </location>
</feature>
<evidence type="ECO:0000259" key="6">
    <source>
        <dbReference type="PROSITE" id="PS50928"/>
    </source>
</evidence>
<feature type="domain" description="ABC transmembrane type-1" evidence="6">
    <location>
        <begin position="79"/>
        <end position="278"/>
    </location>
</feature>
<dbReference type="GO" id="GO:0005886">
    <property type="term" value="C:plasma membrane"/>
    <property type="evidence" value="ECO:0007669"/>
    <property type="project" value="UniProtKB-SubCell"/>
</dbReference>
<feature type="transmembrane region" description="Helical" evidence="5">
    <location>
        <begin position="83"/>
        <end position="104"/>
    </location>
</feature>
<keyword evidence="5" id="KW-0813">Transport</keyword>
<dbReference type="CDD" id="cd06261">
    <property type="entry name" value="TM_PBP2"/>
    <property type="match status" value="1"/>
</dbReference>
<name>A0A250DGU5_9BURK</name>
<feature type="transmembrane region" description="Helical" evidence="5">
    <location>
        <begin position="257"/>
        <end position="281"/>
    </location>
</feature>
<dbReference type="GO" id="GO:0055085">
    <property type="term" value="P:transmembrane transport"/>
    <property type="evidence" value="ECO:0007669"/>
    <property type="project" value="InterPro"/>
</dbReference>
<evidence type="ECO:0000256" key="4">
    <source>
        <dbReference type="ARBA" id="ARBA00023136"/>
    </source>
</evidence>
<feature type="transmembrane region" description="Helical" evidence="5">
    <location>
        <begin position="494"/>
        <end position="513"/>
    </location>
</feature>
<keyword evidence="4 5" id="KW-0472">Membrane</keyword>
<dbReference type="AlphaFoldDB" id="A0A250DGU5"/>
<dbReference type="Pfam" id="PF00528">
    <property type="entry name" value="BPD_transp_1"/>
    <property type="match status" value="2"/>
</dbReference>
<feature type="transmembrane region" description="Helical" evidence="5">
    <location>
        <begin position="116"/>
        <end position="141"/>
    </location>
</feature>
<dbReference type="RefSeq" id="WP_095744306.1">
    <property type="nucleotide sequence ID" value="NZ_CP023284.1"/>
</dbReference>
<comment type="subcellular location">
    <subcellularLocation>
        <location evidence="1 5">Cell membrane</location>
        <topology evidence="1 5">Multi-pass membrane protein</topology>
    </subcellularLocation>
</comment>
<proteinExistence type="inferred from homology"/>
<feature type="transmembrane region" description="Helical" evidence="5">
    <location>
        <begin position="429"/>
        <end position="447"/>
    </location>
</feature>
<comment type="similarity">
    <text evidence="5">Belongs to the binding-protein-dependent transport system permease family.</text>
</comment>
<accession>A0A250DGU5</accession>
<dbReference type="KEGG" id="vbo:CKY39_09850"/>
<evidence type="ECO:0000313" key="8">
    <source>
        <dbReference type="Proteomes" id="UP000217154"/>
    </source>
</evidence>
<reference evidence="7 8" key="1">
    <citation type="submission" date="2017-09" db="EMBL/GenBank/DDBJ databases">
        <title>The diverse metabolic capabilities of V. boronicumulans make it an excellent choice for continued studies on novel biodegradation.</title>
        <authorList>
            <person name="Sun S."/>
        </authorList>
    </citation>
    <scope>NUCLEOTIDE SEQUENCE [LARGE SCALE GENOMIC DNA]</scope>
    <source>
        <strain evidence="7 8">J1</strain>
    </source>
</reference>
<feature type="transmembrane region" description="Helical" evidence="5">
    <location>
        <begin position="357"/>
        <end position="384"/>
    </location>
</feature>
<sequence length="574" mass="62449">MNTLAHPRPVLAARPALRWSRDETIARAILFVVMAMLFVFLIAPLLTILAHAVQDKNGRFVGLAHFITYFQTPSLLRAAWNSVWVSAAVVMISVPTAFVFAYALTRSRMPAPLKAVFRLIALIPLLAPSLLSAISFVQWFGNQGALKFLLGGASIYGAPGIILAEVYNTFPHALMILVTALSLADGRLYEAATALRTRPFRQFMTITLPSCKYGLISAATVVFTYVVSDFGAPKVIGGNFNVLSVDVFKQVVGQHNFSIGAVVGMLLLVPSIISFVIDYVVRRKLKAQLTARSVPYTPKPRKVADALLTLFCTVVCSLLLATIGMAIYTSAISLWPYDLSFTLKHYHFVLVESDMAAAYGNSLLVAMVTAVAGSLIVFVGAYLIEKTRNLGLMRKGMHLMAVLSMAVPGLVLGLGYVMFFNHPSNPLNFLYQTMAILVISMVVHYYTSSHLTAVTALKQIDNEFEAVSASLKVPFFKTFLRVTVPVCLPAILDIGRYFFVVSMASLSCAIFLYTPETILASVAIMHLDDAGDIGPAAALASLIVVTSTLVCIAYALLTRVLLARTQAWRNLARG</sequence>